<organism evidence="5">
    <name type="scientific">Nonomuraea gerenzanensis</name>
    <dbReference type="NCBI Taxonomy" id="93944"/>
    <lineage>
        <taxon>Bacteria</taxon>
        <taxon>Bacillati</taxon>
        <taxon>Actinomycetota</taxon>
        <taxon>Actinomycetes</taxon>
        <taxon>Streptosporangiales</taxon>
        <taxon>Streptosporangiaceae</taxon>
        <taxon>Nonomuraea</taxon>
    </lineage>
</organism>
<dbReference type="SUPFAM" id="SSF53822">
    <property type="entry name" value="Periplasmic binding protein-like I"/>
    <property type="match status" value="1"/>
</dbReference>
<dbReference type="InterPro" id="IPR046335">
    <property type="entry name" value="LacI/GalR-like_sensor"/>
</dbReference>
<evidence type="ECO:0000259" key="4">
    <source>
        <dbReference type="PROSITE" id="PS50932"/>
    </source>
</evidence>
<keyword evidence="2" id="KW-0238">DNA-binding</keyword>
<gene>
    <name evidence="5" type="ORF">BN4615_P3441</name>
</gene>
<name>A0A1M4E4Z3_9ACTN</name>
<keyword evidence="3" id="KW-0804">Transcription</keyword>
<keyword evidence="1" id="KW-0805">Transcription regulation</keyword>
<dbReference type="PANTHER" id="PTHR30146">
    <property type="entry name" value="LACI-RELATED TRANSCRIPTIONAL REPRESSOR"/>
    <property type="match status" value="1"/>
</dbReference>
<evidence type="ECO:0000256" key="3">
    <source>
        <dbReference type="ARBA" id="ARBA00023163"/>
    </source>
</evidence>
<dbReference type="InterPro" id="IPR010982">
    <property type="entry name" value="Lambda_DNA-bd_dom_sf"/>
</dbReference>
<dbReference type="EMBL" id="LT559118">
    <property type="protein sequence ID" value="SBO93925.1"/>
    <property type="molecule type" value="Genomic_DNA"/>
</dbReference>
<sequence>MSFGAGGAGGSLDLGMDGLEGQVHPTKITVWLRPSERAQIVPNRSERLRYDHSGQPARAAHGTRGTMSSMKEVARLAGVSVGTVSNVLNRPEMVAPDTLRRVREAIERLGYVRNGSARQLRAGRSRTIGVVALDFGNPFFIDVLRGVETAAQQADVTVMVFNSNKDAGREAGLLETFEEQRPMGVLITPVNDRGEEERLSRLVARGIPVVRFDSSASHSGGCAVAVDDVLGGRLAGLHLRERGHSRIAFAGGPFTVRQVRERRDGLAGVLGPDDTLTVIPLPDLTVATGRTAGERIADLPPGERPTAVFCANDLVAIGVLQEMTLRGLRVPADLAIIGYDDIDFAAAAAVPLSSIRQPREQLGRTAATLLLEEANRGDEHEHRQVIFQPDLVARTSTTARVRVN</sequence>
<protein>
    <submittedName>
        <fullName evidence="5">Transcriptional regulator of rhamnose utilization, LacI family</fullName>
    </submittedName>
</protein>
<dbReference type="Gene3D" id="3.40.50.2300">
    <property type="match status" value="2"/>
</dbReference>
<dbReference type="AlphaFoldDB" id="A0A1M4E4Z3"/>
<dbReference type="SMART" id="SM00354">
    <property type="entry name" value="HTH_LACI"/>
    <property type="match status" value="1"/>
</dbReference>
<proteinExistence type="predicted"/>
<dbReference type="GO" id="GO:0000976">
    <property type="term" value="F:transcription cis-regulatory region binding"/>
    <property type="evidence" value="ECO:0007669"/>
    <property type="project" value="TreeGrafter"/>
</dbReference>
<reference evidence="5" key="1">
    <citation type="submission" date="2016-04" db="EMBL/GenBank/DDBJ databases">
        <authorList>
            <person name="Evans L.H."/>
            <person name="Alamgir A."/>
            <person name="Owens N."/>
            <person name="Weber N.D."/>
            <person name="Virtaneva K."/>
            <person name="Barbian K."/>
            <person name="Babar A."/>
            <person name="Rosenke K."/>
        </authorList>
    </citation>
    <scope>NUCLEOTIDE SEQUENCE</scope>
    <source>
        <strain evidence="5">Nono1</strain>
    </source>
</reference>
<dbReference type="Gene3D" id="1.10.260.40">
    <property type="entry name" value="lambda repressor-like DNA-binding domains"/>
    <property type="match status" value="1"/>
</dbReference>
<dbReference type="PANTHER" id="PTHR30146:SF109">
    <property type="entry name" value="HTH-TYPE TRANSCRIPTIONAL REGULATOR GALS"/>
    <property type="match status" value="1"/>
</dbReference>
<evidence type="ECO:0000313" key="5">
    <source>
        <dbReference type="EMBL" id="SBO93925.1"/>
    </source>
</evidence>
<accession>A0A1M4E4Z3</accession>
<dbReference type="CDD" id="cd06293">
    <property type="entry name" value="PBP1_LacI-like"/>
    <property type="match status" value="1"/>
</dbReference>
<feature type="domain" description="HTH lacI-type" evidence="4">
    <location>
        <begin position="68"/>
        <end position="122"/>
    </location>
</feature>
<evidence type="ECO:0000256" key="1">
    <source>
        <dbReference type="ARBA" id="ARBA00023015"/>
    </source>
</evidence>
<dbReference type="InterPro" id="IPR000843">
    <property type="entry name" value="HTH_LacI"/>
</dbReference>
<dbReference type="InterPro" id="IPR028082">
    <property type="entry name" value="Peripla_BP_I"/>
</dbReference>
<dbReference type="PROSITE" id="PS00356">
    <property type="entry name" value="HTH_LACI_1"/>
    <property type="match status" value="1"/>
</dbReference>
<dbReference type="Pfam" id="PF13377">
    <property type="entry name" value="Peripla_BP_3"/>
    <property type="match status" value="1"/>
</dbReference>
<dbReference type="PROSITE" id="PS50932">
    <property type="entry name" value="HTH_LACI_2"/>
    <property type="match status" value="1"/>
</dbReference>
<dbReference type="Pfam" id="PF00356">
    <property type="entry name" value="LacI"/>
    <property type="match status" value="1"/>
</dbReference>
<dbReference type="CDD" id="cd01392">
    <property type="entry name" value="HTH_LacI"/>
    <property type="match status" value="1"/>
</dbReference>
<dbReference type="GO" id="GO:0003700">
    <property type="term" value="F:DNA-binding transcription factor activity"/>
    <property type="evidence" value="ECO:0007669"/>
    <property type="project" value="TreeGrafter"/>
</dbReference>
<evidence type="ECO:0000256" key="2">
    <source>
        <dbReference type="ARBA" id="ARBA00023125"/>
    </source>
</evidence>
<dbReference type="SUPFAM" id="SSF47413">
    <property type="entry name" value="lambda repressor-like DNA-binding domains"/>
    <property type="match status" value="1"/>
</dbReference>